<dbReference type="AlphaFoldDB" id="A0A1H3ZBG2"/>
<gene>
    <name evidence="2" type="ORF">SAMN05216562_2303</name>
</gene>
<name>A0A1H3ZBG2_9GAMM</name>
<accession>A0A1H3ZBG2</accession>
<reference evidence="3" key="1">
    <citation type="submission" date="2016-10" db="EMBL/GenBank/DDBJ databases">
        <authorList>
            <person name="Varghese N."/>
            <person name="Submissions S."/>
        </authorList>
    </citation>
    <scope>NUCLEOTIDE SEQUENCE [LARGE SCALE GENOMIC DNA]</scope>
    <source>
        <strain evidence="3">CGMCC 1.10657</strain>
    </source>
</reference>
<dbReference type="Pfam" id="PF12088">
    <property type="entry name" value="DUF3565"/>
    <property type="match status" value="1"/>
</dbReference>
<feature type="region of interest" description="Disordered" evidence="1">
    <location>
        <begin position="57"/>
        <end position="83"/>
    </location>
</feature>
<dbReference type="OrthoDB" id="9799128at2"/>
<dbReference type="RefSeq" id="WP_091388335.1">
    <property type="nucleotide sequence ID" value="NZ_FNQO01000002.1"/>
</dbReference>
<dbReference type="Proteomes" id="UP000198658">
    <property type="component" value="Unassembled WGS sequence"/>
</dbReference>
<evidence type="ECO:0008006" key="4">
    <source>
        <dbReference type="Google" id="ProtNLM"/>
    </source>
</evidence>
<evidence type="ECO:0000256" key="1">
    <source>
        <dbReference type="SAM" id="MobiDB-lite"/>
    </source>
</evidence>
<keyword evidence="3" id="KW-1185">Reference proteome</keyword>
<feature type="compositionally biased region" description="Basic and acidic residues" evidence="1">
    <location>
        <begin position="57"/>
        <end position="70"/>
    </location>
</feature>
<protein>
    <recommendedName>
        <fullName evidence="4">Pressure-regulated protein</fullName>
    </recommendedName>
</protein>
<dbReference type="STRING" id="658218.SAMN05216562_2303"/>
<evidence type="ECO:0000313" key="3">
    <source>
        <dbReference type="Proteomes" id="UP000198658"/>
    </source>
</evidence>
<organism evidence="2 3">
    <name type="scientific">Microbulbifer marinus</name>
    <dbReference type="NCBI Taxonomy" id="658218"/>
    <lineage>
        <taxon>Bacteria</taxon>
        <taxon>Pseudomonadati</taxon>
        <taxon>Pseudomonadota</taxon>
        <taxon>Gammaproteobacteria</taxon>
        <taxon>Cellvibrionales</taxon>
        <taxon>Microbulbiferaceae</taxon>
        <taxon>Microbulbifer</taxon>
    </lineage>
</organism>
<evidence type="ECO:0000313" key="2">
    <source>
        <dbReference type="EMBL" id="SEA21119.1"/>
    </source>
</evidence>
<proteinExistence type="predicted"/>
<dbReference type="EMBL" id="FNQO01000002">
    <property type="protein sequence ID" value="SEA21119.1"/>
    <property type="molecule type" value="Genomic_DNA"/>
</dbReference>
<sequence>MQQPITGYHRDEEDHWVAELACGHNQHVRHDPPWQNRPWVMTDSGRNGMLGHRLNCKKCDQGAPRDRNEGLDEQNSSEEVTTP</sequence>
<dbReference type="InterPro" id="IPR021948">
    <property type="entry name" value="DUF3565"/>
</dbReference>